<proteinExistence type="predicted"/>
<evidence type="ECO:0000313" key="2">
    <source>
        <dbReference type="EMBL" id="ANV97664.1"/>
    </source>
</evidence>
<accession>A0A1B1U4E0</accession>
<sequence length="194" mass="22383">MKIKEEMQEVKNRLENDEKMLVSVLKIEKILKKYKGVFFAVLALLVGGMGLSYYLDYQQEERAIETTRILDNFLQNPSDEDLMSKLQSHNQELYEIILLAQALQTQDVDSLKSLKQSSNAFVATTSSYELASLEKAFLAEVKYQDYQDLANLEQGYLLLLKNQRQEADALFDQIEPNSPLRDVVLRVKHYGITH</sequence>
<dbReference type="Proteomes" id="UP000092884">
    <property type="component" value="Chromosome"/>
</dbReference>
<evidence type="ECO:0000313" key="3">
    <source>
        <dbReference type="Proteomes" id="UP000092884"/>
    </source>
</evidence>
<dbReference type="KEGG" id="het:BBW65_02070"/>
<dbReference type="EMBL" id="CP016503">
    <property type="protein sequence ID" value="ANV97664.1"/>
    <property type="molecule type" value="Genomic_DNA"/>
</dbReference>
<reference evidence="3" key="1">
    <citation type="submission" date="2016-07" db="EMBL/GenBank/DDBJ databases">
        <authorList>
            <person name="Florea S."/>
            <person name="Webb J.S."/>
            <person name="Jaromczyk J."/>
            <person name="Schardl C.L."/>
        </authorList>
    </citation>
    <scope>NUCLEOTIDE SEQUENCE [LARGE SCALE GENOMIC DNA]</scope>
    <source>
        <strain evidence="3">MIT 01-6242</strain>
    </source>
</reference>
<organism evidence="2 3">
    <name type="scientific">Helicobacter enhydrae</name>
    <dbReference type="NCBI Taxonomy" id="222136"/>
    <lineage>
        <taxon>Bacteria</taxon>
        <taxon>Pseudomonadati</taxon>
        <taxon>Campylobacterota</taxon>
        <taxon>Epsilonproteobacteria</taxon>
        <taxon>Campylobacterales</taxon>
        <taxon>Helicobacteraceae</taxon>
        <taxon>Helicobacter</taxon>
    </lineage>
</organism>
<keyword evidence="1" id="KW-1133">Transmembrane helix</keyword>
<evidence type="ECO:0008006" key="4">
    <source>
        <dbReference type="Google" id="ProtNLM"/>
    </source>
</evidence>
<dbReference type="STRING" id="222136.BBW65_02070"/>
<keyword evidence="3" id="KW-1185">Reference proteome</keyword>
<dbReference type="AlphaFoldDB" id="A0A1B1U4E0"/>
<dbReference type="OrthoDB" id="5334020at2"/>
<evidence type="ECO:0000256" key="1">
    <source>
        <dbReference type="SAM" id="Phobius"/>
    </source>
</evidence>
<protein>
    <recommendedName>
        <fullName evidence="4">Tetratricopeptide repeat-like domain-containing protein</fullName>
    </recommendedName>
</protein>
<dbReference type="RefSeq" id="WP_066339025.1">
    <property type="nucleotide sequence ID" value="NZ_CP016503.1"/>
</dbReference>
<keyword evidence="1" id="KW-0472">Membrane</keyword>
<gene>
    <name evidence="2" type="ORF">BBW65_02070</name>
</gene>
<name>A0A1B1U4E0_9HELI</name>
<feature type="transmembrane region" description="Helical" evidence="1">
    <location>
        <begin position="36"/>
        <end position="55"/>
    </location>
</feature>
<keyword evidence="1" id="KW-0812">Transmembrane</keyword>